<dbReference type="SUPFAM" id="SSF56235">
    <property type="entry name" value="N-terminal nucleophile aminohydrolases (Ntn hydrolases)"/>
    <property type="match status" value="1"/>
</dbReference>
<keyword evidence="4" id="KW-0315">Glutamine amidotransferase</keyword>
<feature type="domain" description="Glutamine amidotransferase type-2" evidence="5">
    <location>
        <begin position="2"/>
        <end position="246"/>
    </location>
</feature>
<sequence>MCGIFGIVADQNSKFSTSLLDSLIRKMFKLSESRGKEASGLAVRLEDIQIYKQAISASQLIKSAEYRKLMSQLLSQVSKNDQLEKSFALIAHSRLVTNGIQANNNNNQPVTNSGLVGIHNGIIVNVDELWQKHADLKRNSDVDSEVLLALTNKFYHQKKNLFAAVQDVFGEIEGAASFAAFFNDEDYLLLSTNTGSFYICFDEKHHILLFASESYILEQAKKFLQGKLNADVIQIKPFEGYLLNIHDFKLRHFKFAQNIEQPTFQTSAYIKKLHIKDHSNKAEEARDNLRRCQRCILPETMPFIRFNEQGICNYCENYRPVHREGEEKLLERVESFRKKNGAPDCILAFSGGRDSSYGLHYLTNILKMKPIAFTYDWGMVTDLARRNQARMCGKLGIEHILISADIKKKRNHIRKNIHAWLKKPSLGTVPIFMAGDKQYISYPGELRKRTNTELVFYCRNQMEKTNFKTGFCGVNEAGKWYYEISAKDKLKIISYYLKEYMTNWSYLNSSLLDTLAGVYDSFFVDRTNYIQLFNYLEWDENLINNTLKDEYNWEFATDTNSSWRIGDGTAAFYNYIYYTAAGFSEIDTFRSNQIREGLISREEALNMAKTENQPRYESILEYARIIGFDCDEALKIINAMPKLYLVE</sequence>
<dbReference type="Proteomes" id="UP000054858">
    <property type="component" value="Unassembled WGS sequence"/>
</dbReference>
<reference evidence="6 7" key="1">
    <citation type="submission" date="2015-11" db="EMBL/GenBank/DDBJ databases">
        <title>Genomic analysis of 38 Legionella species identifies large and diverse effector repertoires.</title>
        <authorList>
            <person name="Burstein D."/>
            <person name="Amaro F."/>
            <person name="Zusman T."/>
            <person name="Lifshitz Z."/>
            <person name="Cohen O."/>
            <person name="Gilbert J.A."/>
            <person name="Pupko T."/>
            <person name="Shuman H.A."/>
            <person name="Segal G."/>
        </authorList>
    </citation>
    <scope>NUCLEOTIDE SEQUENCE [LARGE SCALE GENOMIC DNA]</scope>
    <source>
        <strain evidence="6 7">Oak Ridge-10</strain>
    </source>
</reference>
<dbReference type="PANTHER" id="PTHR10937">
    <property type="entry name" value="GLUCOSAMINE--FRUCTOSE-6-PHOSPHATE AMINOTRANSFERASE, ISOMERIZING"/>
    <property type="match status" value="1"/>
</dbReference>
<dbReference type="InterPro" id="IPR017932">
    <property type="entry name" value="GATase_2_dom"/>
</dbReference>
<keyword evidence="3" id="KW-0808">Transferase</keyword>
<dbReference type="PROSITE" id="PS51278">
    <property type="entry name" value="GATASE_TYPE_2"/>
    <property type="match status" value="1"/>
</dbReference>
<dbReference type="Gene3D" id="3.60.20.10">
    <property type="entry name" value="Glutamine Phosphoribosylpyrophosphate, subunit 1, domain 1"/>
    <property type="match status" value="1"/>
</dbReference>
<evidence type="ECO:0000256" key="3">
    <source>
        <dbReference type="ARBA" id="ARBA00022679"/>
    </source>
</evidence>
<dbReference type="PATRIC" id="fig|29423.5.peg.2259"/>
<dbReference type="CDD" id="cd00352">
    <property type="entry name" value="Gn_AT_II"/>
    <property type="match status" value="1"/>
</dbReference>
<organism evidence="6 7">
    <name type="scientific">Legionella oakridgensis</name>
    <dbReference type="NCBI Taxonomy" id="29423"/>
    <lineage>
        <taxon>Bacteria</taxon>
        <taxon>Pseudomonadati</taxon>
        <taxon>Pseudomonadota</taxon>
        <taxon>Gammaproteobacteria</taxon>
        <taxon>Legionellales</taxon>
        <taxon>Legionellaceae</taxon>
        <taxon>Legionella</taxon>
    </lineage>
</organism>
<evidence type="ECO:0000256" key="1">
    <source>
        <dbReference type="ARBA" id="ARBA00001031"/>
    </source>
</evidence>
<dbReference type="EC" id="2.6.1.16" evidence="2"/>
<gene>
    <name evidence="6" type="ORF">Loak_2153</name>
</gene>
<dbReference type="EMBL" id="LNYP01000031">
    <property type="protein sequence ID" value="KTD37017.1"/>
    <property type="molecule type" value="Genomic_DNA"/>
</dbReference>
<comment type="catalytic activity">
    <reaction evidence="1">
        <text>D-fructose 6-phosphate + L-glutamine = D-glucosamine 6-phosphate + L-glutamate</text>
        <dbReference type="Rhea" id="RHEA:13237"/>
        <dbReference type="ChEBI" id="CHEBI:29985"/>
        <dbReference type="ChEBI" id="CHEBI:58359"/>
        <dbReference type="ChEBI" id="CHEBI:58725"/>
        <dbReference type="ChEBI" id="CHEBI:61527"/>
        <dbReference type="EC" id="2.6.1.16"/>
    </reaction>
</comment>
<name>A0A0W0WXF9_9GAMM</name>
<dbReference type="AlphaFoldDB" id="A0A0W0WXF9"/>
<dbReference type="RefSeq" id="WP_035894998.1">
    <property type="nucleotide sequence ID" value="NZ_LCUA01000001.1"/>
</dbReference>
<dbReference type="GO" id="GO:0004360">
    <property type="term" value="F:glutamine-fructose-6-phosphate transaminase (isomerizing) activity"/>
    <property type="evidence" value="ECO:0007669"/>
    <property type="project" value="UniProtKB-EC"/>
</dbReference>
<dbReference type="Gene3D" id="3.40.50.620">
    <property type="entry name" value="HUPs"/>
    <property type="match status" value="1"/>
</dbReference>
<evidence type="ECO:0000256" key="4">
    <source>
        <dbReference type="ARBA" id="ARBA00022962"/>
    </source>
</evidence>
<evidence type="ECO:0000259" key="5">
    <source>
        <dbReference type="PROSITE" id="PS51278"/>
    </source>
</evidence>
<dbReference type="InterPro" id="IPR029055">
    <property type="entry name" value="Ntn_hydrolases_N"/>
</dbReference>
<proteinExistence type="predicted"/>
<protein>
    <recommendedName>
        <fullName evidence="2">glutamine--fructose-6-phosphate transaminase (isomerizing)</fullName>
        <ecNumber evidence="2">2.6.1.16</ecNumber>
    </recommendedName>
</protein>
<comment type="caution">
    <text evidence="6">The sequence shown here is derived from an EMBL/GenBank/DDBJ whole genome shotgun (WGS) entry which is preliminary data.</text>
</comment>
<dbReference type="SUPFAM" id="SSF52402">
    <property type="entry name" value="Adenine nucleotide alpha hydrolases-like"/>
    <property type="match status" value="1"/>
</dbReference>
<evidence type="ECO:0000256" key="2">
    <source>
        <dbReference type="ARBA" id="ARBA00012916"/>
    </source>
</evidence>
<dbReference type="InterPro" id="IPR014729">
    <property type="entry name" value="Rossmann-like_a/b/a_fold"/>
</dbReference>
<accession>A0A0W0WXF9</accession>
<evidence type="ECO:0000313" key="6">
    <source>
        <dbReference type="EMBL" id="KTD37017.1"/>
    </source>
</evidence>
<evidence type="ECO:0000313" key="7">
    <source>
        <dbReference type="Proteomes" id="UP000054858"/>
    </source>
</evidence>
<dbReference type="Pfam" id="PF13522">
    <property type="entry name" value="GATase_6"/>
    <property type="match status" value="1"/>
</dbReference>